<dbReference type="Pfam" id="PF00669">
    <property type="entry name" value="Flagellin_N"/>
    <property type="match status" value="1"/>
</dbReference>
<dbReference type="Proteomes" id="UP001589758">
    <property type="component" value="Unassembled WGS sequence"/>
</dbReference>
<gene>
    <name evidence="7" type="primary">flgL</name>
    <name evidence="7" type="ORF">ACFFIT_10105</name>
</gene>
<keyword evidence="7" id="KW-0969">Cilium</keyword>
<protein>
    <submittedName>
        <fullName evidence="7">Flagellar hook-associated protein FlgL</fullName>
    </submittedName>
</protein>
<keyword evidence="4" id="KW-0964">Secreted</keyword>
<evidence type="ECO:0000256" key="2">
    <source>
        <dbReference type="ARBA" id="ARBA00004613"/>
    </source>
</evidence>
<dbReference type="InterPro" id="IPR001492">
    <property type="entry name" value="Flagellin"/>
</dbReference>
<feature type="domain" description="Flagellin N-terminal" evidence="6">
    <location>
        <begin position="2"/>
        <end position="140"/>
    </location>
</feature>
<keyword evidence="7" id="KW-0966">Cell projection</keyword>
<comment type="caution">
    <text evidence="7">The sequence shown here is derived from an EMBL/GenBank/DDBJ whole genome shotgun (WGS) entry which is preliminary data.</text>
</comment>
<comment type="subcellular location">
    <subcellularLocation>
        <location evidence="1">Bacterial flagellum</location>
    </subcellularLocation>
    <subcellularLocation>
        <location evidence="2">Secreted</location>
    </subcellularLocation>
</comment>
<evidence type="ECO:0000256" key="5">
    <source>
        <dbReference type="ARBA" id="ARBA00023143"/>
    </source>
</evidence>
<evidence type="ECO:0000256" key="4">
    <source>
        <dbReference type="ARBA" id="ARBA00022525"/>
    </source>
</evidence>
<accession>A0ABV6CBQ8</accession>
<evidence type="ECO:0000313" key="7">
    <source>
        <dbReference type="EMBL" id="MFC0180428.1"/>
    </source>
</evidence>
<evidence type="ECO:0000313" key="8">
    <source>
        <dbReference type="Proteomes" id="UP001589758"/>
    </source>
</evidence>
<dbReference type="InterPro" id="IPR013384">
    <property type="entry name" value="Flagell_FlgL"/>
</dbReference>
<dbReference type="PANTHER" id="PTHR42792:SF1">
    <property type="entry name" value="FLAGELLAR HOOK-ASSOCIATED PROTEIN 3"/>
    <property type="match status" value="1"/>
</dbReference>
<dbReference type="Gene3D" id="1.20.1330.10">
    <property type="entry name" value="f41 fragment of flagellin, N-terminal domain"/>
    <property type="match status" value="1"/>
</dbReference>
<dbReference type="RefSeq" id="WP_385877538.1">
    <property type="nucleotide sequence ID" value="NZ_JBHLXE010000100.1"/>
</dbReference>
<dbReference type="PANTHER" id="PTHR42792">
    <property type="entry name" value="FLAGELLIN"/>
    <property type="match status" value="1"/>
</dbReference>
<sequence>MISTSMMYQQQTNIINSSNQKWLSAGLSLSTMKRVVNPSDDALAASQAVRLQQSLGLNAQYSTARSFAQSSIALSENVMQNVNTNLIEIKTTIVNAGNGTMSDEDREILANKLEGLKSELLGLANTRDGLGNYIFSGFKTDTVPFVEDASGVIVYQGGDTPISQKVEAQRELNVSFLGDDIFVGMPSNPIEEPDGTPSGVNGVFDTLDKLIAVLKTPTTAGQPAFDALGDALATANRGITNAIENIGRVQTEMGLSLRELDNLDDLGAQQKLAGQERISDLVDLDAAKGISDYMLNLNSLQASYQTFMDMKGLSLFSLAR</sequence>
<name>A0ABV6CBQ8_9GAMM</name>
<organism evidence="7 8">
    <name type="scientific">Thorsellia kenyensis</name>
    <dbReference type="NCBI Taxonomy" id="1549888"/>
    <lineage>
        <taxon>Bacteria</taxon>
        <taxon>Pseudomonadati</taxon>
        <taxon>Pseudomonadota</taxon>
        <taxon>Gammaproteobacteria</taxon>
        <taxon>Enterobacterales</taxon>
        <taxon>Thorselliaceae</taxon>
        <taxon>Thorsellia</taxon>
    </lineage>
</organism>
<proteinExistence type="inferred from homology"/>
<dbReference type="InterPro" id="IPR001029">
    <property type="entry name" value="Flagellin_N"/>
</dbReference>
<evidence type="ECO:0000256" key="3">
    <source>
        <dbReference type="ARBA" id="ARBA00005709"/>
    </source>
</evidence>
<keyword evidence="7" id="KW-0282">Flagellum</keyword>
<dbReference type="EMBL" id="JBHLXE010000100">
    <property type="protein sequence ID" value="MFC0180428.1"/>
    <property type="molecule type" value="Genomic_DNA"/>
</dbReference>
<comment type="similarity">
    <text evidence="3">Belongs to the bacterial flagellin family.</text>
</comment>
<evidence type="ECO:0000256" key="1">
    <source>
        <dbReference type="ARBA" id="ARBA00004365"/>
    </source>
</evidence>
<keyword evidence="8" id="KW-1185">Reference proteome</keyword>
<dbReference type="SUPFAM" id="SSF64518">
    <property type="entry name" value="Phase 1 flagellin"/>
    <property type="match status" value="1"/>
</dbReference>
<keyword evidence="5" id="KW-0975">Bacterial flagellum</keyword>
<evidence type="ECO:0000259" key="6">
    <source>
        <dbReference type="Pfam" id="PF00669"/>
    </source>
</evidence>
<dbReference type="NCBIfam" id="TIGR02550">
    <property type="entry name" value="flagell_flgL"/>
    <property type="match status" value="1"/>
</dbReference>
<reference evidence="7 8" key="1">
    <citation type="submission" date="2024-09" db="EMBL/GenBank/DDBJ databases">
        <authorList>
            <person name="Sun Q."/>
            <person name="Mori K."/>
        </authorList>
    </citation>
    <scope>NUCLEOTIDE SEQUENCE [LARGE SCALE GENOMIC DNA]</scope>
    <source>
        <strain evidence="7 8">CCM 8545</strain>
    </source>
</reference>